<keyword evidence="4" id="KW-1185">Reference proteome</keyword>
<accession>A0A235FFL7</accession>
<dbReference type="PANTHER" id="PTHR21198:SF7">
    <property type="entry name" value="ASPARTATE-GLUTAMATE RACEMASE FAMILY"/>
    <property type="match status" value="1"/>
</dbReference>
<dbReference type="NCBIfam" id="TIGR00035">
    <property type="entry name" value="asp_race"/>
    <property type="match status" value="1"/>
</dbReference>
<organism evidence="3 4">
    <name type="scientific">Fictibacillus aquaticus</name>
    <dbReference type="NCBI Taxonomy" id="2021314"/>
    <lineage>
        <taxon>Bacteria</taxon>
        <taxon>Bacillati</taxon>
        <taxon>Bacillota</taxon>
        <taxon>Bacilli</taxon>
        <taxon>Bacillales</taxon>
        <taxon>Fictibacillaceae</taxon>
        <taxon>Fictibacillus</taxon>
    </lineage>
</organism>
<dbReference type="InterPro" id="IPR004380">
    <property type="entry name" value="Asp_race"/>
</dbReference>
<dbReference type="GO" id="GO:0047661">
    <property type="term" value="F:amino-acid racemase activity"/>
    <property type="evidence" value="ECO:0007669"/>
    <property type="project" value="InterPro"/>
</dbReference>
<dbReference type="SUPFAM" id="SSF53681">
    <property type="entry name" value="Aspartate/glutamate racemase"/>
    <property type="match status" value="2"/>
</dbReference>
<evidence type="ECO:0000256" key="2">
    <source>
        <dbReference type="ARBA" id="ARBA00023235"/>
    </source>
</evidence>
<evidence type="ECO:0000256" key="1">
    <source>
        <dbReference type="ARBA" id="ARBA00007847"/>
    </source>
</evidence>
<dbReference type="AlphaFoldDB" id="A0A235FFL7"/>
<dbReference type="EMBL" id="NOII01000001">
    <property type="protein sequence ID" value="OYD59525.1"/>
    <property type="molecule type" value="Genomic_DNA"/>
</dbReference>
<evidence type="ECO:0000313" key="3">
    <source>
        <dbReference type="EMBL" id="OYD59525.1"/>
    </source>
</evidence>
<dbReference type="OrthoDB" id="9803739at2"/>
<dbReference type="RefSeq" id="WP_094251486.1">
    <property type="nucleotide sequence ID" value="NZ_JBHLXL010000001.1"/>
</dbReference>
<gene>
    <name evidence="3" type="ORF">CGZ90_06435</name>
</gene>
<dbReference type="PANTHER" id="PTHR21198">
    <property type="entry name" value="GLUTAMATE RACEMASE"/>
    <property type="match status" value="1"/>
</dbReference>
<reference evidence="3 4" key="1">
    <citation type="submission" date="2017-07" db="EMBL/GenBank/DDBJ databases">
        <title>Fictibacillus sp. nov. GDSW-R2A3 Genome sequencing and assembly.</title>
        <authorList>
            <person name="Mayilraj S."/>
        </authorList>
    </citation>
    <scope>NUCLEOTIDE SEQUENCE [LARGE SCALE GENOMIC DNA]</scope>
    <source>
        <strain evidence="3 4">GDSW-R2A3</strain>
    </source>
</reference>
<keyword evidence="2" id="KW-0413">Isomerase</keyword>
<name>A0A235FFL7_9BACL</name>
<dbReference type="InterPro" id="IPR033134">
    <property type="entry name" value="Asp/Glu_racemase_AS_2"/>
</dbReference>
<dbReference type="InterPro" id="IPR015942">
    <property type="entry name" value="Asp/Glu/hydantoin_racemase"/>
</dbReference>
<comment type="similarity">
    <text evidence="1">Belongs to the aspartate/glutamate racemases family.</text>
</comment>
<dbReference type="Gene3D" id="3.40.50.1860">
    <property type="match status" value="2"/>
</dbReference>
<proteinExistence type="inferred from homology"/>
<protein>
    <submittedName>
        <fullName evidence="3">Aspartate racemase</fullName>
    </submittedName>
</protein>
<sequence length="239" mass="26200">MKTIGLIGGMSYESSILYYRIINEKVNSMLGKSHSAKILMYSMDFQEIRELQEKGQWNDAAEMMANAARFLELGGAEVILICTNTMHRMAAEVQSAVKVPLLHIADGTAKAIQAAGVKKVALLGTAYTMEHDFYKGRLIDDFGLNVLIPEEHDRKAIHEIIFEELCQGIVKPASRAVYQNVIRKMEAAGAEAVILGCTEIGLLISEKDSPLPIFDTTIIHAEAAVAFALKGIQTSAMNI</sequence>
<dbReference type="InterPro" id="IPR001920">
    <property type="entry name" value="Asp/Glu_race"/>
</dbReference>
<dbReference type="PROSITE" id="PS00924">
    <property type="entry name" value="ASP_GLU_RACEMASE_2"/>
    <property type="match status" value="1"/>
</dbReference>
<dbReference type="Proteomes" id="UP000215059">
    <property type="component" value="Unassembled WGS sequence"/>
</dbReference>
<evidence type="ECO:0000313" key="4">
    <source>
        <dbReference type="Proteomes" id="UP000215059"/>
    </source>
</evidence>
<comment type="caution">
    <text evidence="3">The sequence shown here is derived from an EMBL/GenBank/DDBJ whole genome shotgun (WGS) entry which is preliminary data.</text>
</comment>
<dbReference type="Pfam" id="PF01177">
    <property type="entry name" value="Asp_Glu_race"/>
    <property type="match status" value="1"/>
</dbReference>